<proteinExistence type="predicted"/>
<dbReference type="Pfam" id="PF13483">
    <property type="entry name" value="Lactamase_B_3"/>
    <property type="match status" value="1"/>
</dbReference>
<evidence type="ECO:0000313" key="2">
    <source>
        <dbReference type="Proteomes" id="UP001204953"/>
    </source>
</evidence>
<gene>
    <name evidence="1" type="ORF">NJ959_12555</name>
</gene>
<dbReference type="PANTHER" id="PTHR39189:SF1">
    <property type="entry name" value="UPF0173 METAL-DEPENDENT HYDROLASE YTKL"/>
    <property type="match status" value="1"/>
</dbReference>
<dbReference type="Gene3D" id="3.60.15.10">
    <property type="entry name" value="Ribonuclease Z/Hydroxyacylglutathione hydrolase-like"/>
    <property type="match status" value="1"/>
</dbReference>
<sequence length="266" mass="28575">MKRRKLMRYAGAGLLTTLGMGFGGGLNSSVAQTTGSNVSIQWLGHTCFLFTGGGLRILVNPFRPLGCTAGYRPPQVGADLVLISSQLLDEGAATGLPGNPQILFQPGDYRVSDIQLKGISMPHDRVGGARFGNNVAWQWIYNGVKVLHLGGAAAPIELEQKILMGRPDLLLVPVGGGVKAYNAEEAKKAIANLNPKIIIPTHFRTKAADEATCQDEFSIEPVDNFLDKMAGVENVRVDRVNSDKISFKSADLPQNGAIIKVLSYKF</sequence>
<evidence type="ECO:0000313" key="1">
    <source>
        <dbReference type="EMBL" id="MCP2729287.1"/>
    </source>
</evidence>
<name>A0AAE3KSA8_9CYAN</name>
<dbReference type="InterPro" id="IPR036866">
    <property type="entry name" value="RibonucZ/Hydroxyglut_hydro"/>
</dbReference>
<dbReference type="RefSeq" id="WP_254012069.1">
    <property type="nucleotide sequence ID" value="NZ_JAMZMM010000104.1"/>
</dbReference>
<protein>
    <submittedName>
        <fullName evidence="1">MBL fold metallo-hydrolase</fullName>
    </submittedName>
</protein>
<comment type="caution">
    <text evidence="1">The sequence shown here is derived from an EMBL/GenBank/DDBJ whole genome shotgun (WGS) entry which is preliminary data.</text>
</comment>
<accession>A0AAE3KSA8</accession>
<organism evidence="1 2">
    <name type="scientific">Limnofasciculus baicalensis BBK-W-15</name>
    <dbReference type="NCBI Taxonomy" id="2699891"/>
    <lineage>
        <taxon>Bacteria</taxon>
        <taxon>Bacillati</taxon>
        <taxon>Cyanobacteriota</taxon>
        <taxon>Cyanophyceae</taxon>
        <taxon>Coleofasciculales</taxon>
        <taxon>Coleofasciculaceae</taxon>
        <taxon>Limnofasciculus</taxon>
        <taxon>Limnofasciculus baicalensis</taxon>
    </lineage>
</organism>
<keyword evidence="2" id="KW-1185">Reference proteome</keyword>
<dbReference type="Proteomes" id="UP001204953">
    <property type="component" value="Unassembled WGS sequence"/>
</dbReference>
<dbReference type="AlphaFoldDB" id="A0AAE3KSA8"/>
<dbReference type="SUPFAM" id="SSF56281">
    <property type="entry name" value="Metallo-hydrolase/oxidoreductase"/>
    <property type="match status" value="1"/>
</dbReference>
<dbReference type="EMBL" id="JAMZMM010000104">
    <property type="protein sequence ID" value="MCP2729287.1"/>
    <property type="molecule type" value="Genomic_DNA"/>
</dbReference>
<dbReference type="PANTHER" id="PTHR39189">
    <property type="entry name" value="UPF0173 METAL-DEPENDENT HYDROLASE YTKL"/>
    <property type="match status" value="1"/>
</dbReference>
<reference evidence="1" key="1">
    <citation type="submission" date="2022-06" db="EMBL/GenBank/DDBJ databases">
        <title>New cyanobacteria of genus Symplocastrum in benthos of Lake Baikal.</title>
        <authorList>
            <person name="Sorokovikova E."/>
            <person name="Tikhonova I."/>
            <person name="Krasnopeev A."/>
            <person name="Evseev P."/>
            <person name="Gladkikh A."/>
            <person name="Belykh O."/>
        </authorList>
    </citation>
    <scope>NUCLEOTIDE SEQUENCE</scope>
    <source>
        <strain evidence="1">BBK-W-15</strain>
    </source>
</reference>